<dbReference type="SMART" id="SM00987">
    <property type="entry name" value="UreE_C"/>
    <property type="match status" value="1"/>
</dbReference>
<evidence type="ECO:0000256" key="2">
    <source>
        <dbReference type="ARBA" id="ARBA00006521"/>
    </source>
</evidence>
<dbReference type="PANTHER" id="PTHR33693">
    <property type="entry name" value="TYPE-5 URACIL-DNA GLYCOSYLASE"/>
    <property type="match status" value="1"/>
</dbReference>
<dbReference type="InterPro" id="IPR051536">
    <property type="entry name" value="UDG_Type-4/5"/>
</dbReference>
<dbReference type="HOGENOM" id="CLU_044815_1_3_2"/>
<keyword evidence="7" id="KW-0227">DNA damage</keyword>
<accession>E0SQC9</accession>
<evidence type="ECO:0000256" key="11">
    <source>
        <dbReference type="ARBA" id="ARBA00023204"/>
    </source>
</evidence>
<evidence type="ECO:0000256" key="4">
    <source>
        <dbReference type="ARBA" id="ARBA00019403"/>
    </source>
</evidence>
<dbReference type="Gene3D" id="3.40.470.10">
    <property type="entry name" value="Uracil-DNA glycosylase-like domain"/>
    <property type="match status" value="1"/>
</dbReference>
<dbReference type="EMBL" id="CP002098">
    <property type="protein sequence ID" value="ADM27079.1"/>
    <property type="molecule type" value="Genomic_DNA"/>
</dbReference>
<dbReference type="NCBIfam" id="NF040953">
    <property type="entry name" value="Arch_udg"/>
    <property type="match status" value="1"/>
</dbReference>
<dbReference type="InterPro" id="IPR005122">
    <property type="entry name" value="Uracil-DNA_glycosylase-like"/>
</dbReference>
<dbReference type="GO" id="GO:0046872">
    <property type="term" value="F:metal ion binding"/>
    <property type="evidence" value="ECO:0007669"/>
    <property type="project" value="UniProtKB-KW"/>
</dbReference>
<dbReference type="SUPFAM" id="SSF52141">
    <property type="entry name" value="Uracil-DNA glycosylase-like"/>
    <property type="match status" value="1"/>
</dbReference>
<keyword evidence="14" id="KW-1185">Reference proteome</keyword>
<dbReference type="InterPro" id="IPR053423">
    <property type="entry name" value="Type-4_UDG"/>
</dbReference>
<comment type="catalytic activity">
    <reaction evidence="1">
        <text>Hydrolyzes single-stranded DNA or mismatched double-stranded DNA and polynucleotides, releasing free uracil.</text>
        <dbReference type="EC" id="3.2.2.27"/>
    </reaction>
</comment>
<dbReference type="EC" id="3.2.2.27" evidence="3"/>
<keyword evidence="6" id="KW-0479">Metal-binding</keyword>
<evidence type="ECO:0000256" key="1">
    <source>
        <dbReference type="ARBA" id="ARBA00001400"/>
    </source>
</evidence>
<dbReference type="BioCyc" id="IAGG583356:GHAH-242-MONOMER"/>
<feature type="domain" description="Uracil-DNA glycosylase-like" evidence="12">
    <location>
        <begin position="31"/>
        <end position="185"/>
    </location>
</feature>
<dbReference type="AlphaFoldDB" id="E0SQC9"/>
<dbReference type="NCBIfam" id="TIGR00758">
    <property type="entry name" value="UDG_fam4"/>
    <property type="match status" value="1"/>
</dbReference>
<proteinExistence type="inferred from homology"/>
<evidence type="ECO:0000256" key="8">
    <source>
        <dbReference type="ARBA" id="ARBA00022801"/>
    </source>
</evidence>
<comment type="similarity">
    <text evidence="2">Belongs to the uracil-DNA glycosylase (UDG) superfamily. Type 4 (UDGa) family.</text>
</comment>
<dbReference type="GO" id="GO:0004844">
    <property type="term" value="F:uracil DNA N-glycosylase activity"/>
    <property type="evidence" value="ECO:0007669"/>
    <property type="project" value="UniProtKB-EC"/>
</dbReference>
<evidence type="ECO:0000256" key="10">
    <source>
        <dbReference type="ARBA" id="ARBA00023014"/>
    </source>
</evidence>
<keyword evidence="9" id="KW-0408">Iron</keyword>
<keyword evidence="5" id="KW-0004">4Fe-4S</keyword>
<dbReference type="SMART" id="SM00986">
    <property type="entry name" value="UDG"/>
    <property type="match status" value="1"/>
</dbReference>
<dbReference type="PANTHER" id="PTHR33693:SF1">
    <property type="entry name" value="TYPE-4 URACIL-DNA GLYCOSYLASE"/>
    <property type="match status" value="1"/>
</dbReference>
<dbReference type="Proteomes" id="UP000001304">
    <property type="component" value="Chromosome"/>
</dbReference>
<dbReference type="Pfam" id="PF03167">
    <property type="entry name" value="UDG"/>
    <property type="match status" value="1"/>
</dbReference>
<evidence type="ECO:0000313" key="13">
    <source>
        <dbReference type="EMBL" id="ADM27079.1"/>
    </source>
</evidence>
<evidence type="ECO:0000259" key="12">
    <source>
        <dbReference type="SMART" id="SM00986"/>
    </source>
</evidence>
<evidence type="ECO:0000256" key="5">
    <source>
        <dbReference type="ARBA" id="ARBA00022485"/>
    </source>
</evidence>
<evidence type="ECO:0000256" key="7">
    <source>
        <dbReference type="ARBA" id="ARBA00022763"/>
    </source>
</evidence>
<evidence type="ECO:0000256" key="9">
    <source>
        <dbReference type="ARBA" id="ARBA00023004"/>
    </source>
</evidence>
<organism evidence="13 14">
    <name type="scientific">Ignisphaera aggregans (strain DSM 17230 / JCM 13409 / AQ1.S1)</name>
    <dbReference type="NCBI Taxonomy" id="583356"/>
    <lineage>
        <taxon>Archaea</taxon>
        <taxon>Thermoproteota</taxon>
        <taxon>Thermoprotei</taxon>
        <taxon>Desulfurococcales</taxon>
        <taxon>Desulfurococcaceae</taxon>
        <taxon>Ignisphaera</taxon>
    </lineage>
</organism>
<evidence type="ECO:0000256" key="6">
    <source>
        <dbReference type="ARBA" id="ARBA00022723"/>
    </source>
</evidence>
<keyword evidence="10" id="KW-0411">Iron-sulfur</keyword>
<dbReference type="KEGG" id="iag:Igag_0230"/>
<keyword evidence="11" id="KW-0234">DNA repair</keyword>
<reference evidence="13 14" key="1">
    <citation type="journal article" date="2010" name="Stand. Genomic Sci.">
        <title>Complete genome sequence of Ignisphaera aggregans type strain (AQ1.S1).</title>
        <authorList>
            <person name="Goker M."/>
            <person name="Held B."/>
            <person name="Lapidus A."/>
            <person name="Nolan M."/>
            <person name="Spring S."/>
            <person name="Yasawong M."/>
            <person name="Lucas S."/>
            <person name="Glavina Del Rio T."/>
            <person name="Tice H."/>
            <person name="Cheng J.F."/>
            <person name="Goodwin L."/>
            <person name="Tapia R."/>
            <person name="Pitluck S."/>
            <person name="Liolios K."/>
            <person name="Ivanova N."/>
            <person name="Mavromatis K."/>
            <person name="Mikhailova N."/>
            <person name="Pati A."/>
            <person name="Chen A."/>
            <person name="Palaniappan K."/>
            <person name="Brambilla E."/>
            <person name="Land M."/>
            <person name="Hauser L."/>
            <person name="Chang Y.J."/>
            <person name="Jeffries C.D."/>
            <person name="Brettin T."/>
            <person name="Detter J.C."/>
            <person name="Han C."/>
            <person name="Rohde M."/>
            <person name="Sikorski J."/>
            <person name="Woyke T."/>
            <person name="Bristow J."/>
            <person name="Eisen J.A."/>
            <person name="Markowitz V."/>
            <person name="Hugenholtz P."/>
            <person name="Kyrpides N.C."/>
            <person name="Klenk H.P."/>
        </authorList>
    </citation>
    <scope>NUCLEOTIDE SEQUENCE [LARGE SCALE GENOMIC DNA]</scope>
    <source>
        <strain evidence="14">DSM 17230 / JCM 13409 / AQ1.S1</strain>
    </source>
</reference>
<dbReference type="InterPro" id="IPR036895">
    <property type="entry name" value="Uracil-DNA_glycosylase-like_sf"/>
</dbReference>
<evidence type="ECO:0000313" key="14">
    <source>
        <dbReference type="Proteomes" id="UP000001304"/>
    </source>
</evidence>
<dbReference type="CDD" id="cd10030">
    <property type="entry name" value="UDG-F4_TTUDGA_SPO1dp_like"/>
    <property type="match status" value="1"/>
</dbReference>
<protein>
    <recommendedName>
        <fullName evidence="4">Type-4 uracil-DNA glycosylase</fullName>
        <ecNumber evidence="3">3.2.2.27</ecNumber>
    </recommendedName>
</protein>
<keyword evidence="8" id="KW-0378">Hydrolase</keyword>
<evidence type="ECO:0000256" key="3">
    <source>
        <dbReference type="ARBA" id="ARBA00012030"/>
    </source>
</evidence>
<name>E0SQC9_IGNAA</name>
<gene>
    <name evidence="13" type="ordered locus">Igag_0230</name>
</gene>
<dbReference type="InterPro" id="IPR005273">
    <property type="entry name" value="Ura-DNA_glyco_family4"/>
</dbReference>
<sequence>MSLDYSWQELENAIRNCTRCQLYRNRKNAVPGEGPKDAFVMFIGEAPGATEDEMGRPFVGAAGKLLTMIMENLGISRDSVYITNVVKCRPPNNREPSDEEIEKCGIYLETQIRLIKPKIIVTLGNIAGKTIFFMGKERWEGIMKMRGRVYNMKIFDLTVYVIPTIHPAAGLYNPNLKNLLIQDLKIVKECIDKMSTNPQDMTAKPKTLLSYMKK</sequence>
<dbReference type="GO" id="GO:0051539">
    <property type="term" value="F:4 iron, 4 sulfur cluster binding"/>
    <property type="evidence" value="ECO:0007669"/>
    <property type="project" value="UniProtKB-KW"/>
</dbReference>
<dbReference type="GO" id="GO:0006281">
    <property type="term" value="P:DNA repair"/>
    <property type="evidence" value="ECO:0007669"/>
    <property type="project" value="UniProtKB-KW"/>
</dbReference>